<reference evidence="1" key="1">
    <citation type="submission" date="2009-01" db="EMBL/GenBank/DDBJ databases">
        <title>Complete sequence of plasmid1 of Arthrobacter chlorophenolicus A6.</title>
        <authorList>
            <consortium name="US DOE Joint Genome Institute"/>
            <person name="Lucas S."/>
            <person name="Copeland A."/>
            <person name="Lapidus A."/>
            <person name="Glavina del Rio T."/>
            <person name="Tice H."/>
            <person name="Bruce D."/>
            <person name="Goodwin L."/>
            <person name="Pitluck S."/>
            <person name="Goltsman E."/>
            <person name="Clum A."/>
            <person name="Larimer F."/>
            <person name="Land M."/>
            <person name="Hauser L."/>
            <person name="Kyrpides N."/>
            <person name="Mikhailova N."/>
            <person name="Jansson J."/>
            <person name="Richardson P."/>
        </authorList>
    </citation>
    <scope>NUCLEOTIDE SEQUENCE [LARGE SCALE GENOMIC DNA]</scope>
    <source>
        <strain evidence="1">A6</strain>
        <plasmid evidence="1">pACHL01</plasmid>
    </source>
</reference>
<keyword evidence="1" id="KW-0614">Plasmid</keyword>
<proteinExistence type="predicted"/>
<dbReference type="KEGG" id="ach:Achl_4244"/>
<dbReference type="RefSeq" id="WP_012623212.1">
    <property type="nucleotide sequence ID" value="NC_011879.1"/>
</dbReference>
<gene>
    <name evidence="1" type="ordered locus">Achl_4244</name>
</gene>
<geneLocation type="plasmid" evidence="1 2">
    <name>pACHL01</name>
</geneLocation>
<dbReference type="Proteomes" id="UP000002505">
    <property type="component" value="Plasmid pACHL01"/>
</dbReference>
<name>B8HIE8_PSECP</name>
<accession>B8HIE8</accession>
<dbReference type="HOGENOM" id="CLU_2646634_0_0_11"/>
<evidence type="ECO:0000313" key="1">
    <source>
        <dbReference type="EMBL" id="ACL42195.1"/>
    </source>
</evidence>
<dbReference type="AlphaFoldDB" id="B8HIE8"/>
<sequence length="76" mass="8725">MSDLPQSIKRWCCSAEQSCGNTTLYLVEFDGPEGYPKLYDYVRGNDNSYTGGWHSEQSIRDWLEATKDNVKEEPDV</sequence>
<keyword evidence="2" id="KW-1185">Reference proteome</keyword>
<dbReference type="EMBL" id="CP001342">
    <property type="protein sequence ID" value="ACL42195.1"/>
    <property type="molecule type" value="Genomic_DNA"/>
</dbReference>
<organism evidence="1 2">
    <name type="scientific">Pseudarthrobacter chlorophenolicus (strain ATCC 700700 / DSM 12829 / CIP 107037 / JCM 12360 / KCTC 9906 / NCIMB 13794 / A6)</name>
    <name type="common">Arthrobacter chlorophenolicus</name>
    <dbReference type="NCBI Taxonomy" id="452863"/>
    <lineage>
        <taxon>Bacteria</taxon>
        <taxon>Bacillati</taxon>
        <taxon>Actinomycetota</taxon>
        <taxon>Actinomycetes</taxon>
        <taxon>Micrococcales</taxon>
        <taxon>Micrococcaceae</taxon>
        <taxon>Pseudarthrobacter</taxon>
    </lineage>
</organism>
<evidence type="ECO:0000313" key="2">
    <source>
        <dbReference type="Proteomes" id="UP000002505"/>
    </source>
</evidence>
<protein>
    <submittedName>
        <fullName evidence="1">Uncharacterized protein</fullName>
    </submittedName>
</protein>